<dbReference type="FunFam" id="3.20.20.140:FF:000014">
    <property type="entry name" value="5-methylthioadenosine/S-adenosylhomocysteine deaminase"/>
    <property type="match status" value="1"/>
</dbReference>
<name>A0A4V2JED4_9HYPH</name>
<evidence type="ECO:0000256" key="3">
    <source>
        <dbReference type="ARBA" id="ARBA00022801"/>
    </source>
</evidence>
<evidence type="ECO:0000256" key="4">
    <source>
        <dbReference type="ARBA" id="ARBA00022833"/>
    </source>
</evidence>
<dbReference type="RefSeq" id="WP_131001039.1">
    <property type="nucleotide sequence ID" value="NZ_JBHSZR010000002.1"/>
</dbReference>
<comment type="caution">
    <text evidence="6">The sequence shown here is derived from an EMBL/GenBank/DDBJ whole genome shotgun (WGS) entry which is preliminary data.</text>
</comment>
<feature type="domain" description="Amidohydrolase-related" evidence="5">
    <location>
        <begin position="57"/>
        <end position="422"/>
    </location>
</feature>
<proteinExistence type="inferred from homology"/>
<comment type="similarity">
    <text evidence="1">Belongs to the metallo-dependent hydrolases superfamily. ATZ/TRZ family.</text>
</comment>
<evidence type="ECO:0000313" key="6">
    <source>
        <dbReference type="EMBL" id="TBN54786.1"/>
    </source>
</evidence>
<dbReference type="EMBL" id="SIUB01000001">
    <property type="protein sequence ID" value="TBN54786.1"/>
    <property type="molecule type" value="Genomic_DNA"/>
</dbReference>
<dbReference type="EC" id="3.5.4.32" evidence="6"/>
<evidence type="ECO:0000259" key="5">
    <source>
        <dbReference type="Pfam" id="PF01979"/>
    </source>
</evidence>
<dbReference type="PANTHER" id="PTHR43794:SF11">
    <property type="entry name" value="AMIDOHYDROLASE-RELATED DOMAIN-CONTAINING PROTEIN"/>
    <property type="match status" value="1"/>
</dbReference>
<dbReference type="PANTHER" id="PTHR43794">
    <property type="entry name" value="AMINOHYDROLASE SSNA-RELATED"/>
    <property type="match status" value="1"/>
</dbReference>
<dbReference type="InterPro" id="IPR050287">
    <property type="entry name" value="MTA/SAH_deaminase"/>
</dbReference>
<dbReference type="AlphaFoldDB" id="A0A4V2JED4"/>
<keyword evidence="2" id="KW-0479">Metal-binding</keyword>
<evidence type="ECO:0000256" key="2">
    <source>
        <dbReference type="ARBA" id="ARBA00022723"/>
    </source>
</evidence>
<dbReference type="InterPro" id="IPR032466">
    <property type="entry name" value="Metal_Hydrolase"/>
</dbReference>
<gene>
    <name evidence="6" type="ORF">EYR15_01050</name>
</gene>
<dbReference type="NCBIfam" id="NF006055">
    <property type="entry name" value="PRK08203.1"/>
    <property type="match status" value="1"/>
</dbReference>
<dbReference type="GO" id="GO:0102127">
    <property type="term" value="F:8-oxoguanine deaminase activity"/>
    <property type="evidence" value="ECO:0007669"/>
    <property type="project" value="UniProtKB-EC"/>
</dbReference>
<evidence type="ECO:0000256" key="1">
    <source>
        <dbReference type="ARBA" id="ARBA00006745"/>
    </source>
</evidence>
<reference evidence="6 7" key="1">
    <citation type="submission" date="2019-02" db="EMBL/GenBank/DDBJ databases">
        <title>Hansschlegelia quercus sp. nov., a novel methylotrophic bacterium from buds of oak (Quercus robur L.).</title>
        <authorList>
            <person name="Agafonova N.V."/>
            <person name="Kaparullina E.N."/>
            <person name="Grouzdev D.S."/>
            <person name="Doronina N.V."/>
        </authorList>
    </citation>
    <scope>NUCLEOTIDE SEQUENCE [LARGE SCALE GENOMIC DNA]</scope>
    <source>
        <strain evidence="6 7">Dub</strain>
    </source>
</reference>
<dbReference type="Gene3D" id="2.30.40.10">
    <property type="entry name" value="Urease, subunit C, domain 1"/>
    <property type="match status" value="1"/>
</dbReference>
<dbReference type="SUPFAM" id="SSF51338">
    <property type="entry name" value="Composite domain of metallo-dependent hydrolases"/>
    <property type="match status" value="1"/>
</dbReference>
<dbReference type="GO" id="GO:0046872">
    <property type="term" value="F:metal ion binding"/>
    <property type="evidence" value="ECO:0007669"/>
    <property type="project" value="UniProtKB-KW"/>
</dbReference>
<dbReference type="Proteomes" id="UP000291613">
    <property type="component" value="Unassembled WGS sequence"/>
</dbReference>
<dbReference type="Pfam" id="PF01979">
    <property type="entry name" value="Amidohydro_1"/>
    <property type="match status" value="1"/>
</dbReference>
<dbReference type="GO" id="GO:0019239">
    <property type="term" value="F:deaminase activity"/>
    <property type="evidence" value="ECO:0007669"/>
    <property type="project" value="UniProtKB-ARBA"/>
</dbReference>
<protein>
    <submittedName>
        <fullName evidence="6">8-oxoguanine deaminase</fullName>
        <ecNumber evidence="6">3.5.4.32</ecNumber>
    </submittedName>
</protein>
<dbReference type="Gene3D" id="3.20.20.140">
    <property type="entry name" value="Metal-dependent hydrolases"/>
    <property type="match status" value="1"/>
</dbReference>
<dbReference type="CDD" id="cd01298">
    <property type="entry name" value="ATZ_TRZ_like"/>
    <property type="match status" value="1"/>
</dbReference>
<keyword evidence="3 6" id="KW-0378">Hydrolase</keyword>
<sequence>MPTLLLKNAEILVTMDEDRREIAGGGLFARDGVIEQVGPSDALPTTADAVLDMSGRIVTPGFVNTHHHLYQNLTRAVPGAQDLSLFGWLKTLYPIWGRMGPEHIRVSTSVGLMEMAETGCTTSSDHLYMFPNGSRLDDSIEAAVEIGLRFHPTRGSMSIGESKGGLPPDSIVEDEAAILIDTRRVIEAYDDPEPFSMMRIGVAPCSPFTVSQGLMRDSAALARSYGVGLHTHLAEDPDDVTYSLQKFGVRPGQFAEDHDWCGPDVWHAHCVQLDADEVALLARTGSGVAHCPCSNMRLGSGVARVREMVAAGVRVGLGVDGSASNDSGHMLNEARQAMLLQRVAKGAGAMTARQALELATVGGARTLNRPDIGSLAAGKAADFAAFDIADIAFSGAGWDPVAALVLCGPTKAETVVVAGRTVVENGLCVTIDRQATLARHRSLAAELANG</sequence>
<keyword evidence="7" id="KW-1185">Reference proteome</keyword>
<accession>A0A4V2JED4</accession>
<dbReference type="InterPro" id="IPR011059">
    <property type="entry name" value="Metal-dep_hydrolase_composite"/>
</dbReference>
<dbReference type="SUPFAM" id="SSF51556">
    <property type="entry name" value="Metallo-dependent hydrolases"/>
    <property type="match status" value="1"/>
</dbReference>
<organism evidence="6 7">
    <name type="scientific">Hansschlegelia quercus</name>
    <dbReference type="NCBI Taxonomy" id="2528245"/>
    <lineage>
        <taxon>Bacteria</taxon>
        <taxon>Pseudomonadati</taxon>
        <taxon>Pseudomonadota</taxon>
        <taxon>Alphaproteobacteria</taxon>
        <taxon>Hyphomicrobiales</taxon>
        <taxon>Methylopilaceae</taxon>
        <taxon>Hansschlegelia</taxon>
    </lineage>
</organism>
<dbReference type="InterPro" id="IPR006680">
    <property type="entry name" value="Amidohydro-rel"/>
</dbReference>
<keyword evidence="4" id="KW-0862">Zinc</keyword>
<evidence type="ECO:0000313" key="7">
    <source>
        <dbReference type="Proteomes" id="UP000291613"/>
    </source>
</evidence>
<dbReference type="OrthoDB" id="9796020at2"/>